<proteinExistence type="predicted"/>
<dbReference type="InterPro" id="IPR008979">
    <property type="entry name" value="Galactose-bd-like_sf"/>
</dbReference>
<dbReference type="Gene3D" id="2.160.20.10">
    <property type="entry name" value="Single-stranded right-handed beta-helix, Pectin lyase-like"/>
    <property type="match status" value="1"/>
</dbReference>
<dbReference type="Pfam" id="PF16315">
    <property type="entry name" value="DUF4955"/>
    <property type="match status" value="1"/>
</dbReference>
<name>A0ABP9CP29_9FLAO</name>
<dbReference type="SUPFAM" id="SSF51126">
    <property type="entry name" value="Pectin lyase-like"/>
    <property type="match status" value="1"/>
</dbReference>
<dbReference type="InterPro" id="IPR011050">
    <property type="entry name" value="Pectin_lyase_fold/virulence"/>
</dbReference>
<dbReference type="Proteomes" id="UP001501433">
    <property type="component" value="Unassembled WGS sequence"/>
</dbReference>
<protein>
    <recommendedName>
        <fullName evidence="2">F5/8 type C domain-containing protein</fullName>
    </recommendedName>
</protein>
<dbReference type="Pfam" id="PF12708">
    <property type="entry name" value="Pect-lyase_RHGA_epim"/>
    <property type="match status" value="1"/>
</dbReference>
<reference evidence="4" key="1">
    <citation type="journal article" date="2019" name="Int. J. Syst. Evol. Microbiol.">
        <title>The Global Catalogue of Microorganisms (GCM) 10K type strain sequencing project: providing services to taxonomists for standard genome sequencing and annotation.</title>
        <authorList>
            <consortium name="The Broad Institute Genomics Platform"/>
            <consortium name="The Broad Institute Genome Sequencing Center for Infectious Disease"/>
            <person name="Wu L."/>
            <person name="Ma J."/>
        </authorList>
    </citation>
    <scope>NUCLEOTIDE SEQUENCE [LARGE SCALE GENOMIC DNA]</scope>
    <source>
        <strain evidence="4">JCM 18325</strain>
    </source>
</reference>
<dbReference type="PROSITE" id="PS50022">
    <property type="entry name" value="FA58C_3"/>
    <property type="match status" value="1"/>
</dbReference>
<feature type="domain" description="F5/8 type C" evidence="2">
    <location>
        <begin position="493"/>
        <end position="622"/>
    </location>
</feature>
<dbReference type="InterPro" id="IPR032532">
    <property type="entry name" value="DUF4955"/>
</dbReference>
<organism evidence="3 4">
    <name type="scientific">Litoribaculum gwangyangense</name>
    <dbReference type="NCBI Taxonomy" id="1130722"/>
    <lineage>
        <taxon>Bacteria</taxon>
        <taxon>Pseudomonadati</taxon>
        <taxon>Bacteroidota</taxon>
        <taxon>Flavobacteriia</taxon>
        <taxon>Flavobacteriales</taxon>
        <taxon>Flavobacteriaceae</taxon>
        <taxon>Litoribaculum</taxon>
    </lineage>
</organism>
<dbReference type="InterPro" id="IPR024535">
    <property type="entry name" value="RHGA/B-epi-like_pectate_lyase"/>
</dbReference>
<evidence type="ECO:0000256" key="1">
    <source>
        <dbReference type="ARBA" id="ARBA00022729"/>
    </source>
</evidence>
<evidence type="ECO:0000313" key="4">
    <source>
        <dbReference type="Proteomes" id="UP001501433"/>
    </source>
</evidence>
<accession>A0ABP9CP29</accession>
<evidence type="ECO:0000313" key="3">
    <source>
        <dbReference type="EMBL" id="GAA4814948.1"/>
    </source>
</evidence>
<dbReference type="EMBL" id="BAABJW010000004">
    <property type="protein sequence ID" value="GAA4814948.1"/>
    <property type="molecule type" value="Genomic_DNA"/>
</dbReference>
<dbReference type="Pfam" id="PF18962">
    <property type="entry name" value="Por_Secre_tail"/>
    <property type="match status" value="1"/>
</dbReference>
<sequence length="860" mass="95555">MYAQNIEAPSWVDFASKKLTGNLSEATLNDFSYTGYHFSEKELPDVSAWNTINVTDYGAIPDDIGYDDAAIQATINAAEASGVPTVVYFPAGRYVVSSEATKNIPIVISKSYIVLQGAGTGAGGTEIYSDKFGDQQFPYRFQFEPSDVTSNDITNVTSEIKRGDFEVQVSSTSGLTVGQSVDLYQRNPDNLAANMPGLSYNPLWTPIINNGIRPYEKHIISAINGNKVTFKNPVQLNMPIHNSTVLRTHNTIEEVGVEGILFTSGWKSYPEDMKHHANDIVDYAWRAVQFENVKNGWIRDCQFRDWNEVIEIEKSIAITLKDIKIYGKKGHTGYYSRYSYGVLFENCEDSCDQGLSLDSVKGMVHGPGMRWSTTSSVFINCTMAKHQSIDCHGYHPYGNLLDNVSGGTVRGNGGAENAYPNSGPYLTFWNFKHDSNYSNKIFDFWDYINRKTHTYAYPLFVGFQDGPGETITFINVGLDELRGEQVYPSSLFDAQLQLRLYGGYMSASSSKINAEAKLANDNDDATYWESENAGTGEWLLLDLGINKTVKGITVKEASTRIKDWTLDYWDGSQWTELIAASEIGTEKTVNFDLITARKLRLNIVNMLAGQESTSASISSFKIIPGPLELPVNSFNIETVGETCIDKQNGKVVITANATLNYIATLNGETYNFTDTSTIENLSPGTYDLCITVDGEDFEQCYQITIEGGVSLTGKIELVKKSAQVSVEKGLAPYKVYKNGKQVLETYQSNFNLEVAHGDNIEVTSKDACQGKISKTISLLDAIKAYPNPSAGIFEIFVPNDLKLVDVEVYNIHSQLMVSKRYPLNSEKLVLNIEDKPNGIYFARLNLENPVFIKLIKYTVK</sequence>
<keyword evidence="4" id="KW-1185">Reference proteome</keyword>
<dbReference type="SUPFAM" id="SSF49785">
    <property type="entry name" value="Galactose-binding domain-like"/>
    <property type="match status" value="1"/>
</dbReference>
<dbReference type="InterPro" id="IPR012334">
    <property type="entry name" value="Pectin_lyas_fold"/>
</dbReference>
<keyword evidence="1" id="KW-0732">Signal</keyword>
<dbReference type="InterPro" id="IPR000421">
    <property type="entry name" value="FA58C"/>
</dbReference>
<gene>
    <name evidence="3" type="ORF">GCM10023330_23520</name>
</gene>
<dbReference type="Pfam" id="PF00754">
    <property type="entry name" value="F5_F8_type_C"/>
    <property type="match status" value="1"/>
</dbReference>
<dbReference type="Gene3D" id="2.60.120.260">
    <property type="entry name" value="Galactose-binding domain-like"/>
    <property type="match status" value="1"/>
</dbReference>
<dbReference type="InterPro" id="IPR026444">
    <property type="entry name" value="Secre_tail"/>
</dbReference>
<evidence type="ECO:0000259" key="2">
    <source>
        <dbReference type="PROSITE" id="PS50022"/>
    </source>
</evidence>
<comment type="caution">
    <text evidence="3">The sequence shown here is derived from an EMBL/GenBank/DDBJ whole genome shotgun (WGS) entry which is preliminary data.</text>
</comment>
<dbReference type="NCBIfam" id="TIGR04183">
    <property type="entry name" value="Por_Secre_tail"/>
    <property type="match status" value="1"/>
</dbReference>